<name>A0A2U0HUU5_9FLAO</name>
<dbReference type="EMBL" id="QEHR01000013">
    <property type="protein sequence ID" value="PVW12642.1"/>
    <property type="molecule type" value="Genomic_DNA"/>
</dbReference>
<dbReference type="RefSeq" id="WP_116695556.1">
    <property type="nucleotide sequence ID" value="NZ_QEHR01000013.1"/>
</dbReference>
<dbReference type="Proteomes" id="UP000245962">
    <property type="component" value="Unassembled WGS sequence"/>
</dbReference>
<dbReference type="InterPro" id="IPR014729">
    <property type="entry name" value="Rossmann-like_a/b/a_fold"/>
</dbReference>
<sequence>MKNIIIPVDFSETSEYALKAGAKLAKRHGSTLHVLHMLELADSILIKSETENTNKMLFLLNVAKRNFESFLDKPYLEGIDVKPVVKHYKVFKEVDAVSKEVNADLIVMGSRGITLQDGIFAGSNAEKMVRNSSTPVMIIKRDPKEFDLNKVILATAMNPDNVATFKKAMNTLKILGCDVYPVYVNTPGNDFISSKEFYEQARMFQAAGGSSDIQFIAGHTVEDGITQYADEINADLIAISTHARKGLNHFFRGSISEDLANRAKLPVMTFKL</sequence>
<dbReference type="SUPFAM" id="SSF52402">
    <property type="entry name" value="Adenine nucleotide alpha hydrolases-like"/>
    <property type="match status" value="2"/>
</dbReference>
<feature type="domain" description="UspA" evidence="2">
    <location>
        <begin position="160"/>
        <end position="270"/>
    </location>
</feature>
<dbReference type="InterPro" id="IPR006015">
    <property type="entry name" value="Universal_stress_UspA"/>
</dbReference>
<comment type="similarity">
    <text evidence="1">Belongs to the universal stress protein A family.</text>
</comment>
<feature type="domain" description="UspA" evidence="2">
    <location>
        <begin position="1"/>
        <end position="140"/>
    </location>
</feature>
<dbReference type="CDD" id="cd00293">
    <property type="entry name" value="USP-like"/>
    <property type="match status" value="2"/>
</dbReference>
<comment type="caution">
    <text evidence="3">The sequence shown here is derived from an EMBL/GenBank/DDBJ whole genome shotgun (WGS) entry which is preliminary data.</text>
</comment>
<evidence type="ECO:0000259" key="2">
    <source>
        <dbReference type="Pfam" id="PF00582"/>
    </source>
</evidence>
<dbReference type="PANTHER" id="PTHR46268">
    <property type="entry name" value="STRESS RESPONSE PROTEIN NHAX"/>
    <property type="match status" value="1"/>
</dbReference>
<dbReference type="PANTHER" id="PTHR46268:SF6">
    <property type="entry name" value="UNIVERSAL STRESS PROTEIN UP12"/>
    <property type="match status" value="1"/>
</dbReference>
<accession>A0A2U0HUU5</accession>
<proteinExistence type="inferred from homology"/>
<evidence type="ECO:0000256" key="1">
    <source>
        <dbReference type="ARBA" id="ARBA00008791"/>
    </source>
</evidence>
<gene>
    <name evidence="3" type="ORF">DDV96_14805</name>
</gene>
<dbReference type="OrthoDB" id="1522603at2"/>
<dbReference type="AlphaFoldDB" id="A0A2U0HUU5"/>
<evidence type="ECO:0000313" key="4">
    <source>
        <dbReference type="Proteomes" id="UP000245962"/>
    </source>
</evidence>
<dbReference type="Gene3D" id="3.40.50.620">
    <property type="entry name" value="HUPs"/>
    <property type="match status" value="2"/>
</dbReference>
<keyword evidence="4" id="KW-1185">Reference proteome</keyword>
<dbReference type="PRINTS" id="PR01438">
    <property type="entry name" value="UNVRSLSTRESS"/>
</dbReference>
<dbReference type="Pfam" id="PF00582">
    <property type="entry name" value="Usp"/>
    <property type="match status" value="2"/>
</dbReference>
<organism evidence="3 4">
    <name type="scientific">Marixanthomonas spongiae</name>
    <dbReference type="NCBI Taxonomy" id="2174845"/>
    <lineage>
        <taxon>Bacteria</taxon>
        <taxon>Pseudomonadati</taxon>
        <taxon>Bacteroidota</taxon>
        <taxon>Flavobacteriia</taxon>
        <taxon>Flavobacteriales</taxon>
        <taxon>Flavobacteriaceae</taxon>
        <taxon>Marixanthomonas</taxon>
    </lineage>
</organism>
<dbReference type="InterPro" id="IPR006016">
    <property type="entry name" value="UspA"/>
</dbReference>
<evidence type="ECO:0000313" key="3">
    <source>
        <dbReference type="EMBL" id="PVW12642.1"/>
    </source>
</evidence>
<protein>
    <submittedName>
        <fullName evidence="3">Universal stress protein</fullName>
    </submittedName>
</protein>
<reference evidence="3 4" key="1">
    <citation type="submission" date="2018-04" db="EMBL/GenBank/DDBJ databases">
        <title>Marixanthomonas spongiae HN-E44 sp. nov., isolated from a marine sponge.</title>
        <authorList>
            <person name="Luo L."/>
            <person name="Zhuang L."/>
        </authorList>
    </citation>
    <scope>NUCLEOTIDE SEQUENCE [LARGE SCALE GENOMIC DNA]</scope>
    <source>
        <strain evidence="3 4">HN-E44</strain>
    </source>
</reference>